<gene>
    <name evidence="7" type="ORF">OSB04_009683</name>
</gene>
<dbReference type="GO" id="GO:0006313">
    <property type="term" value="P:DNA transposition"/>
    <property type="evidence" value="ECO:0007669"/>
    <property type="project" value="InterPro"/>
</dbReference>
<evidence type="ECO:0000259" key="5">
    <source>
        <dbReference type="PROSITE" id="PS50811"/>
    </source>
</evidence>
<evidence type="ECO:0008006" key="9">
    <source>
        <dbReference type="Google" id="ProtNLM"/>
    </source>
</evidence>
<evidence type="ECO:0000259" key="6">
    <source>
        <dbReference type="PROSITE" id="PS50966"/>
    </source>
</evidence>
<dbReference type="EMBL" id="JARYMX010000003">
    <property type="protein sequence ID" value="KAJ9555069.1"/>
    <property type="molecule type" value="Genomic_DNA"/>
</dbReference>
<evidence type="ECO:0000256" key="4">
    <source>
        <dbReference type="PROSITE-ProRule" id="PRU00325"/>
    </source>
</evidence>
<dbReference type="GO" id="GO:0008270">
    <property type="term" value="F:zinc ion binding"/>
    <property type="evidence" value="ECO:0007669"/>
    <property type="project" value="UniProtKB-KW"/>
</dbReference>
<evidence type="ECO:0000313" key="7">
    <source>
        <dbReference type="EMBL" id="KAJ9555069.1"/>
    </source>
</evidence>
<keyword evidence="4" id="KW-0863">Zinc-finger</keyword>
<keyword evidence="4" id="KW-0479">Metal-binding</keyword>
<dbReference type="Pfam" id="PF03101">
    <property type="entry name" value="FAR1"/>
    <property type="match status" value="1"/>
</dbReference>
<keyword evidence="3" id="KW-0233">DNA recombination</keyword>
<evidence type="ECO:0000256" key="3">
    <source>
        <dbReference type="ARBA" id="ARBA00023172"/>
    </source>
</evidence>
<dbReference type="AlphaFoldDB" id="A0AA38T7R6"/>
<dbReference type="InterPro" id="IPR018289">
    <property type="entry name" value="MULE_transposase_dom"/>
</dbReference>
<keyword evidence="8" id="KW-1185">Reference proteome</keyword>
<sequence>MEDDSSDVQIIEEFINEFADDDDDSEEITFDDQLYKQTRQHDLQPTAVIDECETYESPGGTKYWVPNPSEEVRISVGDDFPTIDEADAAYRRYADVVGFDVRQANRKKNKDGFVQTRYMLCSREGIPAPKEYDTLNLRPGQHKVRNSSVKRTGCKACIKFRRRKADARYVVYKFEERHNHRLYNVHDKRFARSRRQLKYTDYRNIYNASSSSFGGSKSHTIQSALKGGVEYVGASELDYKNARRDMILHVGKKDAHMLVSVFTKRKKAVPDFFFEYKIEKNELQALFWVDEISKMNYKEFGDTVSFDATYRTNRHAMNFIPFIAIDNHKRSVVVGSALISHENTPNFTWVLQAFVRAHNSQPRFVITDQCLGMKEAIPEVLTESKHRLCAWHIMKKIPQEVKTLDATNYEAFKKRIKRIVWSTHIEPAEFEEEWCKIIDDYALHGNDWLADKFSIREAWISAYYKNDPMSGLMRTTSRSESSHVYFRLFASFKNDFVRFLRAFDSAIEKQRNKHSCLEFANRHTYPRCLTPLPIERHASEVYTKTVFYDVQKEIHKTLYFCGLHVNSEEGDIVRYVVTHKNRKMVTKVSYQVTHNVVANTFDCQCNLFTRIGILCRHVFKILLNNGDNKIPNAYIVRRWTRPLVPVQVQAAKSRYGEIDIEKEASINGLYSDIDVIVNRAEALRECYGVDPPKDPALMPPSGICNKGSGTGKRLKGALEEALEKSTRAKRLCRLCNKHAHHDSRNCPARGSDF</sequence>
<feature type="domain" description="WRKY" evidence="5">
    <location>
        <begin position="104"/>
        <end position="183"/>
    </location>
</feature>
<dbReference type="InterPro" id="IPR007527">
    <property type="entry name" value="Znf_SWIM"/>
</dbReference>
<accession>A0AA38T7R6</accession>
<reference evidence="7" key="1">
    <citation type="submission" date="2023-03" db="EMBL/GenBank/DDBJ databases">
        <title>Chromosome-scale reference genome and RAD-based genetic map of yellow starthistle (Centaurea solstitialis) reveal putative structural variation and QTLs associated with invader traits.</title>
        <authorList>
            <person name="Reatini B."/>
            <person name="Cang F.A."/>
            <person name="Jiang Q."/>
            <person name="Mckibben M.T.W."/>
            <person name="Barker M.S."/>
            <person name="Rieseberg L.H."/>
            <person name="Dlugosch K.M."/>
        </authorList>
    </citation>
    <scope>NUCLEOTIDE SEQUENCE</scope>
    <source>
        <strain evidence="7">CAN-66</strain>
        <tissue evidence="7">Leaf</tissue>
    </source>
</reference>
<evidence type="ECO:0000313" key="8">
    <source>
        <dbReference type="Proteomes" id="UP001172457"/>
    </source>
</evidence>
<evidence type="ECO:0000256" key="2">
    <source>
        <dbReference type="ARBA" id="ARBA00023125"/>
    </source>
</evidence>
<dbReference type="Proteomes" id="UP001172457">
    <property type="component" value="Chromosome 3"/>
</dbReference>
<dbReference type="InterPro" id="IPR004330">
    <property type="entry name" value="FAR1_DNA_bnd_dom"/>
</dbReference>
<dbReference type="InterPro" id="IPR003657">
    <property type="entry name" value="WRKY_dom"/>
</dbReference>
<dbReference type="PANTHER" id="PTHR47718">
    <property type="entry name" value="OS01G0519700 PROTEIN"/>
    <property type="match status" value="1"/>
</dbReference>
<feature type="domain" description="SWIM-type" evidence="6">
    <location>
        <begin position="590"/>
        <end position="626"/>
    </location>
</feature>
<protein>
    <recommendedName>
        <fullName evidence="9">Protein FAR1-RELATED SEQUENCE</fullName>
    </recommendedName>
</protein>
<proteinExistence type="predicted"/>
<dbReference type="PROSITE" id="PS50811">
    <property type="entry name" value="WRKY"/>
    <property type="match status" value="1"/>
</dbReference>
<evidence type="ECO:0000256" key="1">
    <source>
        <dbReference type="ARBA" id="ARBA00022578"/>
    </source>
</evidence>
<dbReference type="Pfam" id="PF10551">
    <property type="entry name" value="MULE"/>
    <property type="match status" value="1"/>
</dbReference>
<dbReference type="PROSITE" id="PS50966">
    <property type="entry name" value="ZF_SWIM"/>
    <property type="match status" value="1"/>
</dbReference>
<dbReference type="GO" id="GO:0003700">
    <property type="term" value="F:DNA-binding transcription factor activity"/>
    <property type="evidence" value="ECO:0007669"/>
    <property type="project" value="InterPro"/>
</dbReference>
<name>A0AA38T7R6_9ASTR</name>
<dbReference type="GO" id="GO:0043565">
    <property type="term" value="F:sequence-specific DNA binding"/>
    <property type="evidence" value="ECO:0007669"/>
    <property type="project" value="InterPro"/>
</dbReference>
<comment type="caution">
    <text evidence="7">The sequence shown here is derived from an EMBL/GenBank/DDBJ whole genome shotgun (WGS) entry which is preliminary data.</text>
</comment>
<keyword evidence="2" id="KW-0238">DNA-binding</keyword>
<keyword evidence="1" id="KW-0815">Transposition</keyword>
<keyword evidence="4" id="KW-0862">Zinc</keyword>
<dbReference type="InterPro" id="IPR001207">
    <property type="entry name" value="Transposase_mutator"/>
</dbReference>
<dbReference type="PROSITE" id="PS01007">
    <property type="entry name" value="TRANSPOSASE_MUTATOR"/>
    <property type="match status" value="1"/>
</dbReference>
<dbReference type="PANTHER" id="PTHR47718:SF12">
    <property type="entry name" value="PROTEIN FAR1-RELATED SEQUENCE"/>
    <property type="match status" value="1"/>
</dbReference>
<organism evidence="7 8">
    <name type="scientific">Centaurea solstitialis</name>
    <name type="common">yellow star-thistle</name>
    <dbReference type="NCBI Taxonomy" id="347529"/>
    <lineage>
        <taxon>Eukaryota</taxon>
        <taxon>Viridiplantae</taxon>
        <taxon>Streptophyta</taxon>
        <taxon>Embryophyta</taxon>
        <taxon>Tracheophyta</taxon>
        <taxon>Spermatophyta</taxon>
        <taxon>Magnoliopsida</taxon>
        <taxon>eudicotyledons</taxon>
        <taxon>Gunneridae</taxon>
        <taxon>Pentapetalae</taxon>
        <taxon>asterids</taxon>
        <taxon>campanulids</taxon>
        <taxon>Asterales</taxon>
        <taxon>Asteraceae</taxon>
        <taxon>Carduoideae</taxon>
        <taxon>Cardueae</taxon>
        <taxon>Centaureinae</taxon>
        <taxon>Centaurea</taxon>
    </lineage>
</organism>
<dbReference type="GO" id="GO:0004803">
    <property type="term" value="F:transposase activity"/>
    <property type="evidence" value="ECO:0007669"/>
    <property type="project" value="InterPro"/>
</dbReference>